<dbReference type="eggNOG" id="COG3203">
    <property type="taxonomic scope" value="Bacteria"/>
</dbReference>
<accession>E1QKE1</accession>
<sequence>MPALRPRSPGIAFFSRQFRGERMISKRVLAVMAALALCLTALPAAAAEDRQDELVRQLLEEVKALKARVGELESKLAQTSQAAEQAGQQAQEAQATSAHSLKMSEQAQKAKGEQVAGGLLSDAGKRLKIYGAIEVEGQYANLKPKNGPSSSVSDFTLATAEVFIEADINKYVKGLVHMLYEEGDTDPMNIDEAYILLGQTDDVPAYFLGGRMYPAIGLFETSMVSDPITQDMFETQATAAEVGWAQDWFNVGVGAFNADVHQYDDGADNTINTFYARAQFDAPEGALGKDVDLNFGLAYINNIAAGNLREGLLTEYDQIQDLVAGWSAMISAQYEMVAFTAEYISALDDFKAGELYPDDKLKPYAYSLELAFMPFDEWTFAARFEGAEGPTADKGSDMDTPDHRWGLTASWEFLEDTVLSVEYMRFEFDDESEEDCVTTQLAVGF</sequence>
<dbReference type="EMBL" id="CP002085">
    <property type="protein sequence ID" value="ADK86034.1"/>
    <property type="molecule type" value="Genomic_DNA"/>
</dbReference>
<keyword evidence="4" id="KW-1185">Reference proteome</keyword>
<reference evidence="3 4" key="1">
    <citation type="journal article" date="2010" name="Stand. Genomic Sci.">
        <title>Complete genome sequence of Desulfarculus baarsii type strain (2st14).</title>
        <authorList>
            <person name="Sun H."/>
            <person name="Spring S."/>
            <person name="Lapidus A."/>
            <person name="Davenport K."/>
            <person name="Del Rio T.G."/>
            <person name="Tice H."/>
            <person name="Nolan M."/>
            <person name="Copeland A."/>
            <person name="Cheng J.F."/>
            <person name="Lucas S."/>
            <person name="Tapia R."/>
            <person name="Goodwin L."/>
            <person name="Pitluck S."/>
            <person name="Ivanova N."/>
            <person name="Pagani I."/>
            <person name="Mavromatis K."/>
            <person name="Ovchinnikova G."/>
            <person name="Pati A."/>
            <person name="Chen A."/>
            <person name="Palaniappan K."/>
            <person name="Hauser L."/>
            <person name="Chang Y.J."/>
            <person name="Jeffries C.D."/>
            <person name="Detter J.C."/>
            <person name="Han C."/>
            <person name="Rohde M."/>
            <person name="Brambilla E."/>
            <person name="Goker M."/>
            <person name="Woyke T."/>
            <person name="Bristow J."/>
            <person name="Eisen J.A."/>
            <person name="Markowitz V."/>
            <person name="Hugenholtz P."/>
            <person name="Kyrpides N.C."/>
            <person name="Klenk H.P."/>
            <person name="Land M."/>
        </authorList>
    </citation>
    <scope>NUCLEOTIDE SEQUENCE [LARGE SCALE GENOMIC DNA]</scope>
    <source>
        <strain evidence="4">ATCC 33931 / DSM 2075 / LMG 7858 / VKM B-1802 / 2st14</strain>
    </source>
</reference>
<proteinExistence type="predicted"/>
<dbReference type="Proteomes" id="UP000009047">
    <property type="component" value="Chromosome"/>
</dbReference>
<gene>
    <name evidence="3" type="ordered locus">Deba_2680</name>
</gene>
<feature type="compositionally biased region" description="Low complexity" evidence="1">
    <location>
        <begin position="83"/>
        <end position="98"/>
    </location>
</feature>
<dbReference type="SUPFAM" id="SSF56935">
    <property type="entry name" value="Porins"/>
    <property type="match status" value="1"/>
</dbReference>
<evidence type="ECO:0000313" key="4">
    <source>
        <dbReference type="Proteomes" id="UP000009047"/>
    </source>
</evidence>
<keyword evidence="2" id="KW-0732">Signal</keyword>
<dbReference type="AlphaFoldDB" id="E1QKE1"/>
<dbReference type="KEGG" id="dbr:Deba_2680"/>
<dbReference type="STRING" id="644282.Deba_2680"/>
<feature type="chain" id="PRO_5003150256" description="Phosphate-selective porin O and P" evidence="2">
    <location>
        <begin position="47"/>
        <end position="445"/>
    </location>
</feature>
<name>E1QKE1_DESB2</name>
<evidence type="ECO:0008006" key="5">
    <source>
        <dbReference type="Google" id="ProtNLM"/>
    </source>
</evidence>
<evidence type="ECO:0000256" key="2">
    <source>
        <dbReference type="SAM" id="SignalP"/>
    </source>
</evidence>
<dbReference type="HOGENOM" id="CLU_053826_0_0_7"/>
<dbReference type="NCBIfam" id="NF033652">
    <property type="entry name" value="LbtU_sider_porin"/>
    <property type="match status" value="1"/>
</dbReference>
<organism evidence="3 4">
    <name type="scientific">Desulfarculus baarsii (strain ATCC 33931 / DSM 2075 / LMG 7858 / VKM B-1802 / 2st14)</name>
    <dbReference type="NCBI Taxonomy" id="644282"/>
    <lineage>
        <taxon>Bacteria</taxon>
        <taxon>Pseudomonadati</taxon>
        <taxon>Thermodesulfobacteriota</taxon>
        <taxon>Desulfarculia</taxon>
        <taxon>Desulfarculales</taxon>
        <taxon>Desulfarculaceae</taxon>
        <taxon>Desulfarculus</taxon>
    </lineage>
</organism>
<protein>
    <recommendedName>
        <fullName evidence="5">Phosphate-selective porin O and P</fullName>
    </recommendedName>
</protein>
<evidence type="ECO:0000256" key="1">
    <source>
        <dbReference type="SAM" id="MobiDB-lite"/>
    </source>
</evidence>
<feature type="region of interest" description="Disordered" evidence="1">
    <location>
        <begin position="83"/>
        <end position="107"/>
    </location>
</feature>
<evidence type="ECO:0000313" key="3">
    <source>
        <dbReference type="EMBL" id="ADK86034.1"/>
    </source>
</evidence>
<feature type="signal peptide" evidence="2">
    <location>
        <begin position="1"/>
        <end position="46"/>
    </location>
</feature>